<comment type="caution">
    <text evidence="2">The sequence shown here is derived from an EMBL/GenBank/DDBJ whole genome shotgun (WGS) entry which is preliminary data.</text>
</comment>
<feature type="chain" id="PRO_5045929082" evidence="1">
    <location>
        <begin position="19"/>
        <end position="269"/>
    </location>
</feature>
<keyword evidence="1" id="KW-0732">Signal</keyword>
<sequence>MRILALMFLLAICLHAHAQKLPNVQQVSLRAPANIKVDGKPTEWGDIPQAYNNGTEVYYTIANNHDFLYLTVKATDAQIIKKIIVGGLAFTINKSGNKKDKNGAVITFPFYEKGKNYPFVTLETATEIKRDAANYASRWDSLINTSNNKIKAGFKFIGTSGLKDIAEDMISVYNTEGISAAAMLDDKLVYNFELAVPLKLLGGGTTLKTLAYNIKLNGHAFGGSDLKDSGRFVIWVGRDGQNYRMEDSSPRSWSLASSTDFWGEYTLAK</sequence>
<protein>
    <submittedName>
        <fullName evidence="2">Uncharacterized protein</fullName>
    </submittedName>
</protein>
<feature type="signal peptide" evidence="1">
    <location>
        <begin position="1"/>
        <end position="18"/>
    </location>
</feature>
<evidence type="ECO:0000313" key="3">
    <source>
        <dbReference type="Proteomes" id="UP001596958"/>
    </source>
</evidence>
<reference evidence="3" key="1">
    <citation type="journal article" date="2019" name="Int. J. Syst. Evol. Microbiol.">
        <title>The Global Catalogue of Microorganisms (GCM) 10K type strain sequencing project: providing services to taxonomists for standard genome sequencing and annotation.</title>
        <authorList>
            <consortium name="The Broad Institute Genomics Platform"/>
            <consortium name="The Broad Institute Genome Sequencing Center for Infectious Disease"/>
            <person name="Wu L."/>
            <person name="Ma J."/>
        </authorList>
    </citation>
    <scope>NUCLEOTIDE SEQUENCE [LARGE SCALE GENOMIC DNA]</scope>
    <source>
        <strain evidence="3">CCUG 63418</strain>
    </source>
</reference>
<accession>A0ABW2YR10</accession>
<evidence type="ECO:0000313" key="2">
    <source>
        <dbReference type="EMBL" id="MFD0748521.1"/>
    </source>
</evidence>
<name>A0ABW2YR10_9SPHI</name>
<dbReference type="EMBL" id="JBHTHU010000001">
    <property type="protein sequence ID" value="MFD0748521.1"/>
    <property type="molecule type" value="Genomic_DNA"/>
</dbReference>
<keyword evidence="3" id="KW-1185">Reference proteome</keyword>
<proteinExistence type="predicted"/>
<evidence type="ECO:0000256" key="1">
    <source>
        <dbReference type="SAM" id="SignalP"/>
    </source>
</evidence>
<organism evidence="2 3">
    <name type="scientific">Mucilaginibacter calamicampi</name>
    <dbReference type="NCBI Taxonomy" id="1302352"/>
    <lineage>
        <taxon>Bacteria</taxon>
        <taxon>Pseudomonadati</taxon>
        <taxon>Bacteroidota</taxon>
        <taxon>Sphingobacteriia</taxon>
        <taxon>Sphingobacteriales</taxon>
        <taxon>Sphingobacteriaceae</taxon>
        <taxon>Mucilaginibacter</taxon>
    </lineage>
</organism>
<dbReference type="Proteomes" id="UP001596958">
    <property type="component" value="Unassembled WGS sequence"/>
</dbReference>
<dbReference type="RefSeq" id="WP_377095843.1">
    <property type="nucleotide sequence ID" value="NZ_JBHTHU010000001.1"/>
</dbReference>
<gene>
    <name evidence="2" type="ORF">ACFQZS_00100</name>
</gene>